<sequence>MKKLLISPSKMALGEQESQIYQNILKQATEISLNLMAVKVDNHPEDFLLWCYELLDIAKNRINFDLLDDHQLPTVKKLQDLLSNAISFLQLKTLRITPWPVLVSFIEQHSEILALGEQMKLLNYLADKRAIPLKEMIVEDRLAFSGKHAASLDTSIYDFDVEWFSSTKTAKGFHQLLADLPGAFDDALSHIPLEGEVSEHDYQQFIIAYFMAFNSCEEKPTLAPATRLLAMRRPDVFTPITSSKLDPLCSALGITKLNNRDFERYWQDVVLSIHAMPWFTKPNAANEFERELEGIKALLPCWFYYADKETADNSNYIKLLNKPTRTSSASGKRATRRGKESAQVLVDRALSDDSIPEHIRAKRDSIVAEVEKGRSVDETISLMRTIFG</sequence>
<dbReference type="EMBL" id="MNAN01000033">
    <property type="protein sequence ID" value="OHU94663.1"/>
    <property type="molecule type" value="Genomic_DNA"/>
</dbReference>
<evidence type="ECO:0008006" key="3">
    <source>
        <dbReference type="Google" id="ProtNLM"/>
    </source>
</evidence>
<dbReference type="RefSeq" id="WP_070992639.1">
    <property type="nucleotide sequence ID" value="NZ_CBCSHD010000014.1"/>
</dbReference>
<keyword evidence="2" id="KW-1185">Reference proteome</keyword>
<proteinExistence type="predicted"/>
<dbReference type="Proteomes" id="UP000180253">
    <property type="component" value="Unassembled WGS sequence"/>
</dbReference>
<name>A0A1S1N5F7_9GAMM</name>
<reference evidence="1 2" key="1">
    <citation type="submission" date="2016-10" db="EMBL/GenBank/DDBJ databases">
        <title>Pseudoalteromonas amylolytica sp. nov., isolated from the surface seawater.</title>
        <authorList>
            <person name="Wu Y.-H."/>
            <person name="Cheng H."/>
            <person name="Jin X.-B."/>
            <person name="Wang C.-S."/>
            <person name="Xu X.-W."/>
        </authorList>
    </citation>
    <scope>NUCLEOTIDE SEQUENCE [LARGE SCALE GENOMIC DNA]</scope>
    <source>
        <strain evidence="1 2">JCM 12483</strain>
    </source>
</reference>
<evidence type="ECO:0000313" key="2">
    <source>
        <dbReference type="Proteomes" id="UP000180253"/>
    </source>
</evidence>
<dbReference type="AlphaFoldDB" id="A0A1S1N5F7"/>
<organism evidence="1 2">
    <name type="scientific">Pseudoalteromonas byunsanensis</name>
    <dbReference type="NCBI Taxonomy" id="327939"/>
    <lineage>
        <taxon>Bacteria</taxon>
        <taxon>Pseudomonadati</taxon>
        <taxon>Pseudomonadota</taxon>
        <taxon>Gammaproteobacteria</taxon>
        <taxon>Alteromonadales</taxon>
        <taxon>Pseudoalteromonadaceae</taxon>
        <taxon>Pseudoalteromonas</taxon>
    </lineage>
</organism>
<accession>A0A1S1N5F7</accession>
<evidence type="ECO:0000313" key="1">
    <source>
        <dbReference type="EMBL" id="OHU94663.1"/>
    </source>
</evidence>
<dbReference type="STRING" id="327939.BIW53_14010"/>
<dbReference type="OrthoDB" id="6190762at2"/>
<comment type="caution">
    <text evidence="1">The sequence shown here is derived from an EMBL/GenBank/DDBJ whole genome shotgun (WGS) entry which is preliminary data.</text>
</comment>
<gene>
    <name evidence="1" type="ORF">BIW53_14010</name>
</gene>
<protein>
    <recommendedName>
        <fullName evidence="3">Orphan protein</fullName>
    </recommendedName>
</protein>